<comment type="catalytic activity">
    <reaction evidence="1">
        <text>3',3'-c-di-GMP + H2O = 5'-phosphoguanylyl(3'-&gt;5')guanosine + H(+)</text>
        <dbReference type="Rhea" id="RHEA:24902"/>
        <dbReference type="ChEBI" id="CHEBI:15377"/>
        <dbReference type="ChEBI" id="CHEBI:15378"/>
        <dbReference type="ChEBI" id="CHEBI:58754"/>
        <dbReference type="ChEBI" id="CHEBI:58805"/>
        <dbReference type="EC" id="3.1.4.52"/>
    </reaction>
    <physiologicalReaction direction="left-to-right" evidence="1">
        <dbReference type="Rhea" id="RHEA:24903"/>
    </physiologicalReaction>
</comment>
<sequence length="599" mass="66928">MENAPYAIATRTLQRERAARKEAESLLEQKSRELYEKNQFLQESELRYRNLVELAPDAIWIHSEGRLTFLNQAALRLFGATCQEQLLGTPAMDRVPEQFRSTVDAWTSIELNKVHQGPRSGLQLLRLDGTLVEVEFYGCSIRFNNRDSVMHAAHDVTERLQQVAIRHRATHDELTGLANRAYLLERLGEEIDKARCAGTSLAVAFVDLDKFKQINDTRGHAVGDELLRVVADVLRSCVRDGDVVARLGGDEFVLLLDSSTGQLTPAMLAERISERLAEPVMLAGQQHIITGSIGLSVYPDDGQHPEELLRQADIAMYHCKGQRCSGVQFFTKDMQRRLDARLTMEQGLLRALKREEFVLHFQPQVDLRSGAIIGLEALLRWQSPDLGLVPPMEFIPVAEETKLIVDIGKWVLEKTCATLREWQDAGVPVVRVAVNIAASQFARHDFDTTVEDALGKHGLDPGLLELELTESLSMEDPKGSIALMQRLRAIGINMAIDDFGTGYSNLSYLKRFPVDRLKIDKSFTSGLATNSEDHAIVTAVISLAHSLGLKAIAEGVETEDQLQLLRAEGCDEIQGYYFSKPLPEAAAREMLLKRPCLHC</sequence>
<name>A0A6L6QG85_9BURK</name>
<dbReference type="SMART" id="SM00052">
    <property type="entry name" value="EAL"/>
    <property type="match status" value="1"/>
</dbReference>
<dbReference type="CDD" id="cd01948">
    <property type="entry name" value="EAL"/>
    <property type="match status" value="1"/>
</dbReference>
<dbReference type="Proteomes" id="UP000472320">
    <property type="component" value="Unassembled WGS sequence"/>
</dbReference>
<proteinExistence type="predicted"/>
<protein>
    <submittedName>
        <fullName evidence="4">EAL domain-containing protein</fullName>
    </submittedName>
</protein>
<reference evidence="4 5" key="1">
    <citation type="submission" date="2019-11" db="EMBL/GenBank/DDBJ databases">
        <title>Type strains purchased from KCTC, JCM and DSMZ.</title>
        <authorList>
            <person name="Lu H."/>
        </authorList>
    </citation>
    <scope>NUCLEOTIDE SEQUENCE [LARGE SCALE GENOMIC DNA]</scope>
    <source>
        <strain evidence="4 5">JCM 31587</strain>
    </source>
</reference>
<evidence type="ECO:0000259" key="2">
    <source>
        <dbReference type="PROSITE" id="PS50883"/>
    </source>
</evidence>
<dbReference type="EMBL" id="WNKX01000006">
    <property type="protein sequence ID" value="MTW10907.1"/>
    <property type="molecule type" value="Genomic_DNA"/>
</dbReference>
<dbReference type="FunFam" id="3.30.70.270:FF:000001">
    <property type="entry name" value="Diguanylate cyclase domain protein"/>
    <property type="match status" value="1"/>
</dbReference>
<dbReference type="GO" id="GO:0071732">
    <property type="term" value="P:cellular response to nitric oxide"/>
    <property type="evidence" value="ECO:0007669"/>
    <property type="project" value="UniProtKB-ARBA"/>
</dbReference>
<dbReference type="GO" id="GO:0071111">
    <property type="term" value="F:cyclic-guanylate-specific phosphodiesterase activity"/>
    <property type="evidence" value="ECO:0007669"/>
    <property type="project" value="UniProtKB-EC"/>
</dbReference>
<dbReference type="CDD" id="cd01949">
    <property type="entry name" value="GGDEF"/>
    <property type="match status" value="1"/>
</dbReference>
<dbReference type="PROSITE" id="PS50887">
    <property type="entry name" value="GGDEF"/>
    <property type="match status" value="1"/>
</dbReference>
<keyword evidence="5" id="KW-1185">Reference proteome</keyword>
<dbReference type="RefSeq" id="WP_155453843.1">
    <property type="nucleotide sequence ID" value="NZ_WNKX01000006.1"/>
</dbReference>
<dbReference type="SUPFAM" id="SSF141868">
    <property type="entry name" value="EAL domain-like"/>
    <property type="match status" value="1"/>
</dbReference>
<dbReference type="AlphaFoldDB" id="A0A6L6QG85"/>
<feature type="domain" description="GGDEF" evidence="3">
    <location>
        <begin position="199"/>
        <end position="332"/>
    </location>
</feature>
<dbReference type="SUPFAM" id="SSF55073">
    <property type="entry name" value="Nucleotide cyclase"/>
    <property type="match status" value="1"/>
</dbReference>
<organism evidence="4 5">
    <name type="scientific">Massilia eburnea</name>
    <dbReference type="NCBI Taxonomy" id="1776165"/>
    <lineage>
        <taxon>Bacteria</taxon>
        <taxon>Pseudomonadati</taxon>
        <taxon>Pseudomonadota</taxon>
        <taxon>Betaproteobacteria</taxon>
        <taxon>Burkholderiales</taxon>
        <taxon>Oxalobacteraceae</taxon>
        <taxon>Telluria group</taxon>
        <taxon>Massilia</taxon>
    </lineage>
</organism>
<dbReference type="InterPro" id="IPR043128">
    <property type="entry name" value="Rev_trsase/Diguanyl_cyclase"/>
</dbReference>
<evidence type="ECO:0000259" key="3">
    <source>
        <dbReference type="PROSITE" id="PS50887"/>
    </source>
</evidence>
<dbReference type="InterPro" id="IPR035919">
    <property type="entry name" value="EAL_sf"/>
</dbReference>
<dbReference type="CDD" id="cd00130">
    <property type="entry name" value="PAS"/>
    <property type="match status" value="1"/>
</dbReference>
<dbReference type="SMART" id="SM00091">
    <property type="entry name" value="PAS"/>
    <property type="match status" value="1"/>
</dbReference>
<dbReference type="Pfam" id="PF13188">
    <property type="entry name" value="PAS_8"/>
    <property type="match status" value="1"/>
</dbReference>
<dbReference type="Gene3D" id="3.30.70.270">
    <property type="match status" value="1"/>
</dbReference>
<evidence type="ECO:0000313" key="5">
    <source>
        <dbReference type="Proteomes" id="UP000472320"/>
    </source>
</evidence>
<evidence type="ECO:0000256" key="1">
    <source>
        <dbReference type="ARBA" id="ARBA00051114"/>
    </source>
</evidence>
<dbReference type="SUPFAM" id="SSF55785">
    <property type="entry name" value="PYP-like sensor domain (PAS domain)"/>
    <property type="match status" value="1"/>
</dbReference>
<dbReference type="Gene3D" id="3.30.450.20">
    <property type="entry name" value="PAS domain"/>
    <property type="match status" value="1"/>
</dbReference>
<accession>A0A6L6QG85</accession>
<dbReference type="Gene3D" id="3.20.20.450">
    <property type="entry name" value="EAL domain"/>
    <property type="match status" value="1"/>
</dbReference>
<dbReference type="NCBIfam" id="TIGR00229">
    <property type="entry name" value="sensory_box"/>
    <property type="match status" value="1"/>
</dbReference>
<dbReference type="InterPro" id="IPR035965">
    <property type="entry name" value="PAS-like_dom_sf"/>
</dbReference>
<dbReference type="InterPro" id="IPR029787">
    <property type="entry name" value="Nucleotide_cyclase"/>
</dbReference>
<dbReference type="Pfam" id="PF00563">
    <property type="entry name" value="EAL"/>
    <property type="match status" value="1"/>
</dbReference>
<dbReference type="InterPro" id="IPR000014">
    <property type="entry name" value="PAS"/>
</dbReference>
<dbReference type="OrthoDB" id="9813903at2"/>
<dbReference type="Pfam" id="PF00990">
    <property type="entry name" value="GGDEF"/>
    <property type="match status" value="1"/>
</dbReference>
<dbReference type="PROSITE" id="PS50883">
    <property type="entry name" value="EAL"/>
    <property type="match status" value="1"/>
</dbReference>
<dbReference type="PANTHER" id="PTHR44757">
    <property type="entry name" value="DIGUANYLATE CYCLASE DGCP"/>
    <property type="match status" value="1"/>
</dbReference>
<dbReference type="InterPro" id="IPR001633">
    <property type="entry name" value="EAL_dom"/>
</dbReference>
<dbReference type="NCBIfam" id="TIGR00254">
    <property type="entry name" value="GGDEF"/>
    <property type="match status" value="1"/>
</dbReference>
<dbReference type="SMART" id="SM00267">
    <property type="entry name" value="GGDEF"/>
    <property type="match status" value="1"/>
</dbReference>
<feature type="domain" description="EAL" evidence="2">
    <location>
        <begin position="341"/>
        <end position="595"/>
    </location>
</feature>
<evidence type="ECO:0000313" key="4">
    <source>
        <dbReference type="EMBL" id="MTW10907.1"/>
    </source>
</evidence>
<dbReference type="InterPro" id="IPR052155">
    <property type="entry name" value="Biofilm_reg_signaling"/>
</dbReference>
<dbReference type="PANTHER" id="PTHR44757:SF2">
    <property type="entry name" value="BIOFILM ARCHITECTURE MAINTENANCE PROTEIN MBAA"/>
    <property type="match status" value="1"/>
</dbReference>
<dbReference type="InterPro" id="IPR000160">
    <property type="entry name" value="GGDEF_dom"/>
</dbReference>
<dbReference type="FunFam" id="3.20.20.450:FF:000001">
    <property type="entry name" value="Cyclic di-GMP phosphodiesterase yahA"/>
    <property type="match status" value="1"/>
</dbReference>
<gene>
    <name evidence="4" type="ORF">GM658_09855</name>
</gene>
<comment type="caution">
    <text evidence="4">The sequence shown here is derived from an EMBL/GenBank/DDBJ whole genome shotgun (WGS) entry which is preliminary data.</text>
</comment>